<feature type="chain" id="PRO_5041282446" description="Outer membrane protein beta-barrel domain-containing protein" evidence="1">
    <location>
        <begin position="23"/>
        <end position="235"/>
    </location>
</feature>
<reference evidence="3" key="1">
    <citation type="submission" date="2023-07" db="EMBL/GenBank/DDBJ databases">
        <authorList>
            <person name="Haufschild T."/>
            <person name="Kallscheuer N."/>
            <person name="Hammer J."/>
            <person name="Kohn T."/>
            <person name="Kabuu M."/>
            <person name="Jogler M."/>
            <person name="Wohfarth N."/>
            <person name="Heuer A."/>
            <person name="Rohde M."/>
            <person name="van Teeseling M.C.F."/>
            <person name="Jogler C."/>
        </authorList>
    </citation>
    <scope>NUCLEOTIDE SEQUENCE</scope>
    <source>
        <strain evidence="2">Strain 138</strain>
        <strain evidence="3">Strain 318</strain>
    </source>
</reference>
<feature type="signal peptide" evidence="1">
    <location>
        <begin position="1"/>
        <end position="22"/>
    </location>
</feature>
<evidence type="ECO:0000313" key="4">
    <source>
        <dbReference type="Proteomes" id="UP001229955"/>
    </source>
</evidence>
<evidence type="ECO:0008006" key="5">
    <source>
        <dbReference type="Google" id="ProtNLM"/>
    </source>
</evidence>
<sequence length="235" mass="25131">MIRRLLLGILCAAAVGAPRSLAAQRGEISILGGIVHSPGVEFDRVLRGSNLGPPLYVRQRGERSAGPAIGAAATFAIRGHVFAELGVMHHGVERAISATGLGDESGPFLITNRYKGALTTLWAGPSYRVVDREWTALSAVLAPTVIVMTGDAFSTETVFHNFPSSNTTIGVLLGVRGRHWLNDRVGVQASLDDVIWTFPLAPHNADGTPFAPLSSRKTPPQHDLRLHLGLALRLR</sequence>
<accession>A0AA49JSS7</accession>
<name>A0AA49JY77_9BACT</name>
<evidence type="ECO:0000256" key="1">
    <source>
        <dbReference type="SAM" id="SignalP"/>
    </source>
</evidence>
<keyword evidence="1" id="KW-0732">Signal</keyword>
<dbReference type="EMBL" id="CP130613">
    <property type="protein sequence ID" value="WKW14244.1"/>
    <property type="molecule type" value="Genomic_DNA"/>
</dbReference>
<dbReference type="AlphaFoldDB" id="A0AA49JY77"/>
<accession>A0AA49JY77</accession>
<gene>
    <name evidence="2" type="ORF">Strain138_000576</name>
    <name evidence="3" type="ORF">Strain318_000576</name>
</gene>
<organism evidence="3 4">
    <name type="scientific">Pseudogemmatithrix spongiicola</name>
    <dbReference type="NCBI Taxonomy" id="3062599"/>
    <lineage>
        <taxon>Bacteria</taxon>
        <taxon>Pseudomonadati</taxon>
        <taxon>Gemmatimonadota</taxon>
        <taxon>Gemmatimonadia</taxon>
        <taxon>Gemmatimonadales</taxon>
        <taxon>Gemmatimonadaceae</taxon>
        <taxon>Pseudogemmatithrix</taxon>
    </lineage>
</organism>
<evidence type="ECO:0000313" key="2">
    <source>
        <dbReference type="EMBL" id="WKW11334.1"/>
    </source>
</evidence>
<protein>
    <recommendedName>
        <fullName evidence="5">Outer membrane protein beta-barrel domain-containing protein</fullName>
    </recommendedName>
</protein>
<dbReference type="RefSeq" id="WP_367887033.1">
    <property type="nucleotide sequence ID" value="NZ_CP130612.1"/>
</dbReference>
<dbReference type="KEGG" id="pspc:Strain318_000576"/>
<dbReference type="EMBL" id="CP130612">
    <property type="protein sequence ID" value="WKW11334.1"/>
    <property type="molecule type" value="Genomic_DNA"/>
</dbReference>
<proteinExistence type="predicted"/>
<dbReference type="Proteomes" id="UP001229955">
    <property type="component" value="Chromosome"/>
</dbReference>
<evidence type="ECO:0000313" key="3">
    <source>
        <dbReference type="EMBL" id="WKW14244.1"/>
    </source>
</evidence>
<keyword evidence="4" id="KW-1185">Reference proteome</keyword>